<reference evidence="2 3" key="1">
    <citation type="journal article" date="2007" name="Nature">
        <title>Evolution of genes and genomes on the Drosophila phylogeny.</title>
        <authorList>
            <consortium name="Drosophila 12 Genomes Consortium"/>
            <person name="Clark A.G."/>
            <person name="Eisen M.B."/>
            <person name="Smith D.R."/>
            <person name="Bergman C.M."/>
            <person name="Oliver B."/>
            <person name="Markow T.A."/>
            <person name="Kaufman T.C."/>
            <person name="Kellis M."/>
            <person name="Gelbart W."/>
            <person name="Iyer V.N."/>
            <person name="Pollard D.A."/>
            <person name="Sackton T.B."/>
            <person name="Larracuente A.M."/>
            <person name="Singh N.D."/>
            <person name="Abad J.P."/>
            <person name="Abt D.N."/>
            <person name="Adryan B."/>
            <person name="Aguade M."/>
            <person name="Akashi H."/>
            <person name="Anderson W.W."/>
            <person name="Aquadro C.F."/>
            <person name="Ardell D.H."/>
            <person name="Arguello R."/>
            <person name="Artieri C.G."/>
            <person name="Barbash D.A."/>
            <person name="Barker D."/>
            <person name="Barsanti P."/>
            <person name="Batterham P."/>
            <person name="Batzoglou S."/>
            <person name="Begun D."/>
            <person name="Bhutkar A."/>
            <person name="Blanco E."/>
            <person name="Bosak S.A."/>
            <person name="Bradley R.K."/>
            <person name="Brand A.D."/>
            <person name="Brent M.R."/>
            <person name="Brooks A.N."/>
            <person name="Brown R.H."/>
            <person name="Butlin R.K."/>
            <person name="Caggese C."/>
            <person name="Calvi B.R."/>
            <person name="Bernardo de Carvalho A."/>
            <person name="Caspi A."/>
            <person name="Castrezana S."/>
            <person name="Celniker S.E."/>
            <person name="Chang J.L."/>
            <person name="Chapple C."/>
            <person name="Chatterji S."/>
            <person name="Chinwalla A."/>
            <person name="Civetta A."/>
            <person name="Clifton S.W."/>
            <person name="Comeron J.M."/>
            <person name="Costello J.C."/>
            <person name="Coyne J.A."/>
            <person name="Daub J."/>
            <person name="David R.G."/>
            <person name="Delcher A.L."/>
            <person name="Delehaunty K."/>
            <person name="Do C.B."/>
            <person name="Ebling H."/>
            <person name="Edwards K."/>
            <person name="Eickbush T."/>
            <person name="Evans J.D."/>
            <person name="Filipski A."/>
            <person name="Findeiss S."/>
            <person name="Freyhult E."/>
            <person name="Fulton L."/>
            <person name="Fulton R."/>
            <person name="Garcia A.C."/>
            <person name="Gardiner A."/>
            <person name="Garfield D.A."/>
            <person name="Garvin B.E."/>
            <person name="Gibson G."/>
            <person name="Gilbert D."/>
            <person name="Gnerre S."/>
            <person name="Godfrey J."/>
            <person name="Good R."/>
            <person name="Gotea V."/>
            <person name="Gravely B."/>
            <person name="Greenberg A.J."/>
            <person name="Griffiths-Jones S."/>
            <person name="Gross S."/>
            <person name="Guigo R."/>
            <person name="Gustafson E.A."/>
            <person name="Haerty W."/>
            <person name="Hahn M.W."/>
            <person name="Halligan D.L."/>
            <person name="Halpern A.L."/>
            <person name="Halter G.M."/>
            <person name="Han M.V."/>
            <person name="Heger A."/>
            <person name="Hillier L."/>
            <person name="Hinrichs A.S."/>
            <person name="Holmes I."/>
            <person name="Hoskins R.A."/>
            <person name="Hubisz M.J."/>
            <person name="Hultmark D."/>
            <person name="Huntley M.A."/>
            <person name="Jaffe D.B."/>
            <person name="Jagadeeshan S."/>
            <person name="Jeck W.R."/>
            <person name="Johnson J."/>
            <person name="Jones C.D."/>
            <person name="Jordan W.C."/>
            <person name="Karpen G.H."/>
            <person name="Kataoka E."/>
            <person name="Keightley P.D."/>
            <person name="Kheradpour P."/>
            <person name="Kirkness E.F."/>
            <person name="Koerich L.B."/>
            <person name="Kristiansen K."/>
            <person name="Kudrna D."/>
            <person name="Kulathinal R.J."/>
            <person name="Kumar S."/>
            <person name="Kwok R."/>
            <person name="Lander E."/>
            <person name="Langley C.H."/>
            <person name="Lapoint R."/>
            <person name="Lazzaro B.P."/>
            <person name="Lee S.J."/>
            <person name="Levesque L."/>
            <person name="Li R."/>
            <person name="Lin C.F."/>
            <person name="Lin M.F."/>
            <person name="Lindblad-Toh K."/>
            <person name="Llopart A."/>
            <person name="Long M."/>
            <person name="Low L."/>
            <person name="Lozovsky E."/>
            <person name="Lu J."/>
            <person name="Luo M."/>
            <person name="Machado C.A."/>
            <person name="Makalowski W."/>
            <person name="Marzo M."/>
            <person name="Matsuda M."/>
            <person name="Matzkin L."/>
            <person name="McAllister B."/>
            <person name="McBride C.S."/>
            <person name="McKernan B."/>
            <person name="McKernan K."/>
            <person name="Mendez-Lago M."/>
            <person name="Minx P."/>
            <person name="Mollenhauer M.U."/>
            <person name="Montooth K."/>
            <person name="Mount S.M."/>
            <person name="Mu X."/>
            <person name="Myers E."/>
            <person name="Negre B."/>
            <person name="Newfeld S."/>
            <person name="Nielsen R."/>
            <person name="Noor M.A."/>
            <person name="O'Grady P."/>
            <person name="Pachter L."/>
            <person name="Papaceit M."/>
            <person name="Parisi M.J."/>
            <person name="Parisi M."/>
            <person name="Parts L."/>
            <person name="Pedersen J.S."/>
            <person name="Pesole G."/>
            <person name="Phillippy A.M."/>
            <person name="Ponting C.P."/>
            <person name="Pop M."/>
            <person name="Porcelli D."/>
            <person name="Powell J.R."/>
            <person name="Prohaska S."/>
            <person name="Pruitt K."/>
            <person name="Puig M."/>
            <person name="Quesneville H."/>
            <person name="Ram K.R."/>
            <person name="Rand D."/>
            <person name="Rasmussen M.D."/>
            <person name="Reed L.K."/>
            <person name="Reenan R."/>
            <person name="Reily A."/>
            <person name="Remington K.A."/>
            <person name="Rieger T.T."/>
            <person name="Ritchie M.G."/>
            <person name="Robin C."/>
            <person name="Rogers Y.H."/>
            <person name="Rohde C."/>
            <person name="Rozas J."/>
            <person name="Rubenfield M.J."/>
            <person name="Ruiz A."/>
            <person name="Russo S."/>
            <person name="Salzberg S.L."/>
            <person name="Sanchez-Gracia A."/>
            <person name="Saranga D.J."/>
            <person name="Sato H."/>
            <person name="Schaeffer S.W."/>
            <person name="Schatz M.C."/>
            <person name="Schlenke T."/>
            <person name="Schwartz R."/>
            <person name="Segarra C."/>
            <person name="Singh R.S."/>
            <person name="Sirot L."/>
            <person name="Sirota M."/>
            <person name="Sisneros N.B."/>
            <person name="Smith C.D."/>
            <person name="Smith T.F."/>
            <person name="Spieth J."/>
            <person name="Stage D.E."/>
            <person name="Stark A."/>
            <person name="Stephan W."/>
            <person name="Strausberg R.L."/>
            <person name="Strempel S."/>
            <person name="Sturgill D."/>
            <person name="Sutton G."/>
            <person name="Sutton G.G."/>
            <person name="Tao W."/>
            <person name="Teichmann S."/>
            <person name="Tobari Y.N."/>
            <person name="Tomimura Y."/>
            <person name="Tsolas J.M."/>
            <person name="Valente V.L."/>
            <person name="Venter E."/>
            <person name="Venter J.C."/>
            <person name="Vicario S."/>
            <person name="Vieira F.G."/>
            <person name="Vilella A.J."/>
            <person name="Villasante A."/>
            <person name="Walenz B."/>
            <person name="Wang J."/>
            <person name="Wasserman M."/>
            <person name="Watts T."/>
            <person name="Wilson D."/>
            <person name="Wilson R.K."/>
            <person name="Wing R.A."/>
            <person name="Wolfner M.F."/>
            <person name="Wong A."/>
            <person name="Wong G.K."/>
            <person name="Wu C.I."/>
            <person name="Wu G."/>
            <person name="Yamamoto D."/>
            <person name="Yang H.P."/>
            <person name="Yang S.P."/>
            <person name="Yorke J.A."/>
            <person name="Yoshida K."/>
            <person name="Zdobnov E."/>
            <person name="Zhang P."/>
            <person name="Zhang Y."/>
            <person name="Zimin A.V."/>
            <person name="Baldwin J."/>
            <person name="Abdouelleil A."/>
            <person name="Abdulkadir J."/>
            <person name="Abebe A."/>
            <person name="Abera B."/>
            <person name="Abreu J."/>
            <person name="Acer S.C."/>
            <person name="Aftuck L."/>
            <person name="Alexander A."/>
            <person name="An P."/>
            <person name="Anderson E."/>
            <person name="Anderson S."/>
            <person name="Arachi H."/>
            <person name="Azer M."/>
            <person name="Bachantsang P."/>
            <person name="Barry A."/>
            <person name="Bayul T."/>
            <person name="Berlin A."/>
            <person name="Bessette D."/>
            <person name="Bloom T."/>
            <person name="Blye J."/>
            <person name="Boguslavskiy L."/>
            <person name="Bonnet C."/>
            <person name="Boukhgalter B."/>
            <person name="Bourzgui I."/>
            <person name="Brown A."/>
            <person name="Cahill P."/>
            <person name="Channer S."/>
            <person name="Cheshatsang Y."/>
            <person name="Chuda L."/>
            <person name="Citroen M."/>
            <person name="Collymore A."/>
            <person name="Cooke P."/>
            <person name="Costello M."/>
            <person name="D'Aco K."/>
            <person name="Daza R."/>
            <person name="De Haan G."/>
            <person name="DeGray S."/>
            <person name="DeMaso C."/>
            <person name="Dhargay N."/>
            <person name="Dooley K."/>
            <person name="Dooley E."/>
            <person name="Doricent M."/>
            <person name="Dorje P."/>
            <person name="Dorjee K."/>
            <person name="Dupes A."/>
            <person name="Elong R."/>
            <person name="Falk J."/>
            <person name="Farina A."/>
            <person name="Faro S."/>
            <person name="Ferguson D."/>
            <person name="Fisher S."/>
            <person name="Foley C.D."/>
            <person name="Franke A."/>
            <person name="Friedrich D."/>
            <person name="Gadbois L."/>
            <person name="Gearin G."/>
            <person name="Gearin C.R."/>
            <person name="Giannoukos G."/>
            <person name="Goode T."/>
            <person name="Graham J."/>
            <person name="Grandbois E."/>
            <person name="Grewal S."/>
            <person name="Gyaltsen K."/>
            <person name="Hafez N."/>
            <person name="Hagos B."/>
            <person name="Hall J."/>
            <person name="Henson C."/>
            <person name="Hollinger A."/>
            <person name="Honan T."/>
            <person name="Huard M.D."/>
            <person name="Hughes L."/>
            <person name="Hurhula B."/>
            <person name="Husby M.E."/>
            <person name="Kamat A."/>
            <person name="Kanga B."/>
            <person name="Kashin S."/>
            <person name="Khazanovich D."/>
            <person name="Kisner P."/>
            <person name="Lance K."/>
            <person name="Lara M."/>
            <person name="Lee W."/>
            <person name="Lennon N."/>
            <person name="Letendre F."/>
            <person name="LeVine R."/>
            <person name="Lipovsky A."/>
            <person name="Liu X."/>
            <person name="Liu J."/>
            <person name="Liu S."/>
            <person name="Lokyitsang T."/>
            <person name="Lokyitsang Y."/>
            <person name="Lubonja R."/>
            <person name="Lui A."/>
            <person name="MacDonald P."/>
            <person name="Magnisalis V."/>
            <person name="Maru K."/>
            <person name="Matthews C."/>
            <person name="McCusker W."/>
            <person name="McDonough S."/>
            <person name="Mehta T."/>
            <person name="Meldrim J."/>
            <person name="Meneus L."/>
            <person name="Mihai O."/>
            <person name="Mihalev A."/>
            <person name="Mihova T."/>
            <person name="Mittelman R."/>
            <person name="Mlenga V."/>
            <person name="Montmayeur A."/>
            <person name="Mulrain L."/>
            <person name="Navidi A."/>
            <person name="Naylor J."/>
            <person name="Negash T."/>
            <person name="Nguyen T."/>
            <person name="Nguyen N."/>
            <person name="Nicol R."/>
            <person name="Norbu C."/>
            <person name="Norbu N."/>
            <person name="Novod N."/>
            <person name="O'Neill B."/>
            <person name="Osman S."/>
            <person name="Markiewicz E."/>
            <person name="Oyono O.L."/>
            <person name="Patti C."/>
            <person name="Phunkhang P."/>
            <person name="Pierre F."/>
            <person name="Priest M."/>
            <person name="Raghuraman S."/>
            <person name="Rege F."/>
            <person name="Reyes R."/>
            <person name="Rise C."/>
            <person name="Rogov P."/>
            <person name="Ross K."/>
            <person name="Ryan E."/>
            <person name="Settipalli S."/>
            <person name="Shea T."/>
            <person name="Sherpa N."/>
            <person name="Shi L."/>
            <person name="Shih D."/>
            <person name="Sparrow T."/>
            <person name="Spaulding J."/>
            <person name="Stalker J."/>
            <person name="Stange-Thomann N."/>
            <person name="Stavropoulos S."/>
            <person name="Stone C."/>
            <person name="Strader C."/>
            <person name="Tesfaye S."/>
            <person name="Thomson T."/>
            <person name="Thoulutsang Y."/>
            <person name="Thoulutsang D."/>
            <person name="Topham K."/>
            <person name="Topping I."/>
            <person name="Tsamla T."/>
            <person name="Vassiliev H."/>
            <person name="Vo A."/>
            <person name="Wangchuk T."/>
            <person name="Wangdi T."/>
            <person name="Weiand M."/>
            <person name="Wilkinson J."/>
            <person name="Wilson A."/>
            <person name="Yadav S."/>
            <person name="Young G."/>
            <person name="Yu Q."/>
            <person name="Zembek L."/>
            <person name="Zhong D."/>
            <person name="Zimmer A."/>
            <person name="Zwirko Z."/>
            <person name="Jaffe D.B."/>
            <person name="Alvarez P."/>
            <person name="Brockman W."/>
            <person name="Butler J."/>
            <person name="Chin C."/>
            <person name="Gnerre S."/>
            <person name="Grabherr M."/>
            <person name="Kleber M."/>
            <person name="Mauceli E."/>
            <person name="MacCallum I."/>
        </authorList>
    </citation>
    <scope>NUCLEOTIDE SEQUENCE [LARGE SCALE GENOMIC DNA]</scope>
    <source>
        <strain evidence="3">Tucson 15287-2541.00</strain>
    </source>
</reference>
<organism evidence="3">
    <name type="scientific">Drosophila grimshawi</name>
    <name type="common">Hawaiian fruit fly</name>
    <name type="synonym">Idiomyia grimshawi</name>
    <dbReference type="NCBI Taxonomy" id="7222"/>
    <lineage>
        <taxon>Eukaryota</taxon>
        <taxon>Metazoa</taxon>
        <taxon>Ecdysozoa</taxon>
        <taxon>Arthropoda</taxon>
        <taxon>Hexapoda</taxon>
        <taxon>Insecta</taxon>
        <taxon>Pterygota</taxon>
        <taxon>Neoptera</taxon>
        <taxon>Endopterygota</taxon>
        <taxon>Diptera</taxon>
        <taxon>Brachycera</taxon>
        <taxon>Muscomorpha</taxon>
        <taxon>Ephydroidea</taxon>
        <taxon>Drosophilidae</taxon>
        <taxon>Drosophila</taxon>
        <taxon>Hawaiian Drosophila</taxon>
    </lineage>
</organism>
<proteinExistence type="predicted"/>
<dbReference type="OMA" id="DDMAEPP"/>
<evidence type="ECO:0000256" key="1">
    <source>
        <dbReference type="SAM" id="MobiDB-lite"/>
    </source>
</evidence>
<dbReference type="InParanoid" id="B4IZQ6"/>
<feature type="region of interest" description="Disordered" evidence="1">
    <location>
        <begin position="1"/>
        <end position="115"/>
    </location>
</feature>
<feature type="compositionally biased region" description="Polar residues" evidence="1">
    <location>
        <begin position="104"/>
        <end position="115"/>
    </location>
</feature>
<dbReference type="AlphaFoldDB" id="B4IZQ6"/>
<dbReference type="EMBL" id="CH916366">
    <property type="protein sequence ID" value="EDV95641.1"/>
    <property type="molecule type" value="Genomic_DNA"/>
</dbReference>
<name>B4IZQ6_DROGR</name>
<evidence type="ECO:0000313" key="2">
    <source>
        <dbReference type="EMBL" id="EDV95641.1"/>
    </source>
</evidence>
<feature type="compositionally biased region" description="Acidic residues" evidence="1">
    <location>
        <begin position="58"/>
        <end position="92"/>
    </location>
</feature>
<gene>
    <name evidence="2" type="primary">Dgri\GH15668</name>
    <name evidence="2" type="ORF">Dgri_GH15668</name>
</gene>
<accession>B4IZQ6</accession>
<keyword evidence="3" id="KW-1185">Reference proteome</keyword>
<feature type="compositionally biased region" description="Low complexity" evidence="1">
    <location>
        <begin position="93"/>
        <end position="103"/>
    </location>
</feature>
<dbReference type="Proteomes" id="UP000001070">
    <property type="component" value="Unassembled WGS sequence"/>
</dbReference>
<protein>
    <submittedName>
        <fullName evidence="2">GH15668</fullName>
    </submittedName>
</protein>
<dbReference type="HOGENOM" id="CLU_2111366_0_0_1"/>
<sequence>MAMAATTMAEGRETDEETRELTTATTDYNYEASNNNDAEFSSGRKCNNKRKNYTNDDAANDDYDDDNDDDDDDDDDDDENDDDECDVGDDMAEPPAEAEQPAELQSTNPHPIFQS</sequence>
<evidence type="ECO:0000313" key="3">
    <source>
        <dbReference type="Proteomes" id="UP000001070"/>
    </source>
</evidence>